<dbReference type="InterPro" id="IPR000524">
    <property type="entry name" value="Tscrpt_reg_HTH_GntR"/>
</dbReference>
<evidence type="ECO:0000313" key="6">
    <source>
        <dbReference type="EMBL" id="RJT87554.1"/>
    </source>
</evidence>
<dbReference type="OrthoDB" id="8680240at2"/>
<dbReference type="SUPFAM" id="SSF46785">
    <property type="entry name" value="Winged helix' DNA-binding domain"/>
    <property type="match status" value="1"/>
</dbReference>
<accession>A0A3A5MPX8</accession>
<dbReference type="Proteomes" id="UP000272015">
    <property type="component" value="Unassembled WGS sequence"/>
</dbReference>
<dbReference type="InterPro" id="IPR036390">
    <property type="entry name" value="WH_DNA-bd_sf"/>
</dbReference>
<dbReference type="PANTHER" id="PTHR43537">
    <property type="entry name" value="TRANSCRIPTIONAL REGULATOR, GNTR FAMILY"/>
    <property type="match status" value="1"/>
</dbReference>
<dbReference type="CDD" id="cd07377">
    <property type="entry name" value="WHTH_GntR"/>
    <property type="match status" value="1"/>
</dbReference>
<dbReference type="Pfam" id="PF07729">
    <property type="entry name" value="FCD"/>
    <property type="match status" value="1"/>
</dbReference>
<dbReference type="PROSITE" id="PS50949">
    <property type="entry name" value="HTH_GNTR"/>
    <property type="match status" value="1"/>
</dbReference>
<keyword evidence="3" id="KW-0804">Transcription</keyword>
<name>A0A3A5MPX8_9MICO</name>
<keyword evidence="1" id="KW-0805">Transcription regulation</keyword>
<dbReference type="GO" id="GO:0003700">
    <property type="term" value="F:DNA-binding transcription factor activity"/>
    <property type="evidence" value="ECO:0007669"/>
    <property type="project" value="InterPro"/>
</dbReference>
<sequence>MGSSTPLRASERAYRQLRGEILDGVLAPGTGLLEVEQAERIGVSRTPLREAVARLIADGLVTGRTGRGFEVTEISVDSIGELYELRQALELQAVRLAAERRDPQAFLVLREQFLTAPELLLHGDSGVHRYYTLIEEFEEAIDAAVVNPFLVGALRSVRTHLARIRRLARKNSLRLRQAAAEHLLIIDAIIAGDPSLAAHAAHVHLHMSLTSVLRAIDEEALARGGQPVPAEIGGPSSAAVYPTISPSS</sequence>
<evidence type="ECO:0000256" key="3">
    <source>
        <dbReference type="ARBA" id="ARBA00023163"/>
    </source>
</evidence>
<dbReference type="Gene3D" id="1.20.120.530">
    <property type="entry name" value="GntR ligand-binding domain-like"/>
    <property type="match status" value="1"/>
</dbReference>
<dbReference type="InterPro" id="IPR036388">
    <property type="entry name" value="WH-like_DNA-bd_sf"/>
</dbReference>
<dbReference type="Pfam" id="PF00392">
    <property type="entry name" value="GntR"/>
    <property type="match status" value="1"/>
</dbReference>
<evidence type="ECO:0000256" key="1">
    <source>
        <dbReference type="ARBA" id="ARBA00023015"/>
    </source>
</evidence>
<evidence type="ECO:0000259" key="5">
    <source>
        <dbReference type="PROSITE" id="PS50949"/>
    </source>
</evidence>
<keyword evidence="7" id="KW-1185">Reference proteome</keyword>
<evidence type="ECO:0000256" key="2">
    <source>
        <dbReference type="ARBA" id="ARBA00023125"/>
    </source>
</evidence>
<feature type="domain" description="HTH gntR-type" evidence="5">
    <location>
        <begin position="7"/>
        <end position="74"/>
    </location>
</feature>
<evidence type="ECO:0000313" key="7">
    <source>
        <dbReference type="Proteomes" id="UP000272015"/>
    </source>
</evidence>
<organism evidence="6 7">
    <name type="scientific">Cryobacterium melibiosiphilum</name>
    <dbReference type="NCBI Taxonomy" id="995039"/>
    <lineage>
        <taxon>Bacteria</taxon>
        <taxon>Bacillati</taxon>
        <taxon>Actinomycetota</taxon>
        <taxon>Actinomycetes</taxon>
        <taxon>Micrococcales</taxon>
        <taxon>Microbacteriaceae</taxon>
        <taxon>Cryobacterium</taxon>
    </lineage>
</organism>
<comment type="caution">
    <text evidence="6">The sequence shown here is derived from an EMBL/GenBank/DDBJ whole genome shotgun (WGS) entry which is preliminary data.</text>
</comment>
<proteinExistence type="predicted"/>
<dbReference type="SMART" id="SM00345">
    <property type="entry name" value="HTH_GNTR"/>
    <property type="match status" value="1"/>
</dbReference>
<keyword evidence="2" id="KW-0238">DNA-binding</keyword>
<evidence type="ECO:0000256" key="4">
    <source>
        <dbReference type="SAM" id="MobiDB-lite"/>
    </source>
</evidence>
<dbReference type="InterPro" id="IPR008920">
    <property type="entry name" value="TF_FadR/GntR_C"/>
</dbReference>
<protein>
    <submittedName>
        <fullName evidence="6">GntR family transcriptional regulator</fullName>
    </submittedName>
</protein>
<reference evidence="6 7" key="1">
    <citation type="submission" date="2018-09" db="EMBL/GenBank/DDBJ databases">
        <title>Novel species of Cryobacterium.</title>
        <authorList>
            <person name="Liu Q."/>
            <person name="Xin Y.-H."/>
        </authorList>
    </citation>
    <scope>NUCLEOTIDE SEQUENCE [LARGE SCALE GENOMIC DNA]</scope>
    <source>
        <strain evidence="6 7">Hh39</strain>
    </source>
</reference>
<feature type="region of interest" description="Disordered" evidence="4">
    <location>
        <begin position="226"/>
        <end position="248"/>
    </location>
</feature>
<dbReference type="GO" id="GO:0003677">
    <property type="term" value="F:DNA binding"/>
    <property type="evidence" value="ECO:0007669"/>
    <property type="project" value="UniProtKB-KW"/>
</dbReference>
<dbReference type="Gene3D" id="1.10.10.10">
    <property type="entry name" value="Winged helix-like DNA-binding domain superfamily/Winged helix DNA-binding domain"/>
    <property type="match status" value="1"/>
</dbReference>
<dbReference type="PANTHER" id="PTHR43537:SF5">
    <property type="entry name" value="UXU OPERON TRANSCRIPTIONAL REGULATOR"/>
    <property type="match status" value="1"/>
</dbReference>
<dbReference type="SMART" id="SM00895">
    <property type="entry name" value="FCD"/>
    <property type="match status" value="1"/>
</dbReference>
<dbReference type="EMBL" id="QZVS01000089">
    <property type="protein sequence ID" value="RJT87554.1"/>
    <property type="molecule type" value="Genomic_DNA"/>
</dbReference>
<dbReference type="AlphaFoldDB" id="A0A3A5MPX8"/>
<dbReference type="InterPro" id="IPR011711">
    <property type="entry name" value="GntR_C"/>
</dbReference>
<gene>
    <name evidence="6" type="ORF">D6T64_14305</name>
</gene>
<dbReference type="SUPFAM" id="SSF48008">
    <property type="entry name" value="GntR ligand-binding domain-like"/>
    <property type="match status" value="1"/>
</dbReference>